<evidence type="ECO:0000259" key="6">
    <source>
        <dbReference type="PROSITE" id="PS50222"/>
    </source>
</evidence>
<dbReference type="InterPro" id="IPR018247">
    <property type="entry name" value="EF_Hand_1_Ca_BS"/>
</dbReference>
<dbReference type="PANTHER" id="PTHR10827">
    <property type="entry name" value="RETICULOCALBIN"/>
    <property type="match status" value="1"/>
</dbReference>
<dbReference type="Gene3D" id="1.10.238.10">
    <property type="entry name" value="EF-hand"/>
    <property type="match status" value="2"/>
</dbReference>
<evidence type="ECO:0000256" key="3">
    <source>
        <dbReference type="ARBA" id="ARBA00022837"/>
    </source>
</evidence>
<dbReference type="GO" id="GO:0017156">
    <property type="term" value="P:calcium-ion regulated exocytosis"/>
    <property type="evidence" value="ECO:0007669"/>
    <property type="project" value="TreeGrafter"/>
</dbReference>
<keyword evidence="2" id="KW-0677">Repeat</keyword>
<evidence type="ECO:0000313" key="7">
    <source>
        <dbReference type="EMBL" id="JAC46915.1"/>
    </source>
</evidence>
<keyword evidence="5" id="KW-1133">Transmembrane helix</keyword>
<protein>
    <submittedName>
        <fullName evidence="7">45 kDa calcium-binding protein</fullName>
    </submittedName>
</protein>
<dbReference type="OrthoDB" id="9978834at2759"/>
<accession>A0A034VYG6</accession>
<sequence>MSPLVSKLSKTFRWLRWSTICAILFYMFFIGLILHSTTYKLQHTLKSRAGSGDGGAAQQPGALPQQMLEYSNKYPIETKAAIQQQSRLTKEALQRNGQKSVAEKVAVSAALHEQSSAANGNNVLKTPPEAVLATTFQQQNAQQRLSSASNGPANQAGSQKSTAARVAAVVANDAAGGVVSVSGARQGGKPSEPETVILAASSVNEKQILEKAFKRADRDGNSELTIQELGVYINQKILDHIEEAIQNNPHEFQRVDKSPADGLITWEEYHTFFLKEHGMIDADIDEHNEIKHTALNRKAREDMMRDKARWSEAARTDLFSLTIDEYLSFRHPESSISNLLELVDDLLRQFDQDGDDQLTIDEFSEVNVDDDEDLRRKSLISQTVVERRAEFKRIIDKNNDGRADREELLNYVNPKTPRYALQEAATLFSLCDENKDGRLTLNELTENAEIFLTSKMIDTANSFHTEF</sequence>
<keyword evidence="5" id="KW-0472">Membrane</keyword>
<dbReference type="AlphaFoldDB" id="A0A034VYG6"/>
<keyword evidence="5" id="KW-0812">Transmembrane</keyword>
<dbReference type="PANTHER" id="PTHR10827:SF98">
    <property type="entry name" value="45 KDA CALCIUM-BINDING PROTEIN"/>
    <property type="match status" value="1"/>
</dbReference>
<dbReference type="PROSITE" id="PS50222">
    <property type="entry name" value="EF_HAND_2"/>
    <property type="match status" value="3"/>
</dbReference>
<feature type="region of interest" description="Disordered" evidence="4">
    <location>
        <begin position="138"/>
        <end position="160"/>
    </location>
</feature>
<reference evidence="7" key="1">
    <citation type="journal article" date="2014" name="BMC Genomics">
        <title>Characterizing the developmental transcriptome of the oriental fruit fly, Bactrocera dorsalis (Diptera: Tephritidae) through comparative genomic analysis with Drosophila melanogaster utilizing modENCODE datasets.</title>
        <authorList>
            <person name="Geib S.M."/>
            <person name="Calla B."/>
            <person name="Hall B."/>
            <person name="Hou S."/>
            <person name="Manoukis N.C."/>
        </authorList>
    </citation>
    <scope>NUCLEOTIDE SEQUENCE</scope>
    <source>
        <strain evidence="7">Punador</strain>
    </source>
</reference>
<evidence type="ECO:0000256" key="2">
    <source>
        <dbReference type="ARBA" id="ARBA00022737"/>
    </source>
</evidence>
<name>A0A034VYG6_BACDO</name>
<feature type="domain" description="EF-hand" evidence="6">
    <location>
        <begin position="204"/>
        <end position="239"/>
    </location>
</feature>
<dbReference type="InterPro" id="IPR002048">
    <property type="entry name" value="EF_hand_dom"/>
</dbReference>
<dbReference type="SMART" id="SM00054">
    <property type="entry name" value="EFh"/>
    <property type="match status" value="4"/>
</dbReference>
<keyword evidence="1" id="KW-0479">Metal-binding</keyword>
<organism evidence="7">
    <name type="scientific">Bactrocera dorsalis</name>
    <name type="common">Oriental fruit fly</name>
    <name type="synonym">Dacus dorsalis</name>
    <dbReference type="NCBI Taxonomy" id="27457"/>
    <lineage>
        <taxon>Eukaryota</taxon>
        <taxon>Metazoa</taxon>
        <taxon>Ecdysozoa</taxon>
        <taxon>Arthropoda</taxon>
        <taxon>Hexapoda</taxon>
        <taxon>Insecta</taxon>
        <taxon>Pterygota</taxon>
        <taxon>Neoptera</taxon>
        <taxon>Endopterygota</taxon>
        <taxon>Diptera</taxon>
        <taxon>Brachycera</taxon>
        <taxon>Muscomorpha</taxon>
        <taxon>Tephritoidea</taxon>
        <taxon>Tephritidae</taxon>
        <taxon>Bactrocera</taxon>
        <taxon>Bactrocera</taxon>
    </lineage>
</organism>
<feature type="transmembrane region" description="Helical" evidence="5">
    <location>
        <begin position="14"/>
        <end position="34"/>
    </location>
</feature>
<evidence type="ECO:0000256" key="5">
    <source>
        <dbReference type="SAM" id="Phobius"/>
    </source>
</evidence>
<evidence type="ECO:0000256" key="1">
    <source>
        <dbReference type="ARBA" id="ARBA00022723"/>
    </source>
</evidence>
<evidence type="ECO:0000256" key="4">
    <source>
        <dbReference type="SAM" id="MobiDB-lite"/>
    </source>
</evidence>
<dbReference type="InterPro" id="IPR011992">
    <property type="entry name" value="EF-hand-dom_pair"/>
</dbReference>
<dbReference type="EMBL" id="GAKP01012037">
    <property type="protein sequence ID" value="JAC46915.1"/>
    <property type="molecule type" value="Transcribed_RNA"/>
</dbReference>
<feature type="domain" description="EF-hand" evidence="6">
    <location>
        <begin position="338"/>
        <end position="373"/>
    </location>
</feature>
<dbReference type="GO" id="GO:0005783">
    <property type="term" value="C:endoplasmic reticulum"/>
    <property type="evidence" value="ECO:0007669"/>
    <property type="project" value="TreeGrafter"/>
</dbReference>
<keyword evidence="3" id="KW-0106">Calcium</keyword>
<proteinExistence type="predicted"/>
<dbReference type="GO" id="GO:0005509">
    <property type="term" value="F:calcium ion binding"/>
    <property type="evidence" value="ECO:0007669"/>
    <property type="project" value="InterPro"/>
</dbReference>
<gene>
    <name evidence="7" type="primary">CAB45</name>
</gene>
<dbReference type="SUPFAM" id="SSF47473">
    <property type="entry name" value="EF-hand"/>
    <property type="match status" value="1"/>
</dbReference>
<feature type="domain" description="EF-hand" evidence="6">
    <location>
        <begin position="419"/>
        <end position="454"/>
    </location>
</feature>
<dbReference type="PROSITE" id="PS00018">
    <property type="entry name" value="EF_HAND_1"/>
    <property type="match status" value="2"/>
</dbReference>